<proteinExistence type="predicted"/>
<dbReference type="Gene3D" id="3.80.10.10">
    <property type="entry name" value="Ribonuclease Inhibitor"/>
    <property type="match status" value="2"/>
</dbReference>
<dbReference type="GeneID" id="93654059"/>
<dbReference type="InterPro" id="IPR050836">
    <property type="entry name" value="SDS22/Internalin_LRR"/>
</dbReference>
<dbReference type="SUPFAM" id="SSF52058">
    <property type="entry name" value="L domain-like"/>
    <property type="match status" value="1"/>
</dbReference>
<accession>A0A8H7ZCN8</accession>
<dbReference type="SMART" id="SM00369">
    <property type="entry name" value="LRR_TYP"/>
    <property type="match status" value="5"/>
</dbReference>
<evidence type="ECO:0000256" key="2">
    <source>
        <dbReference type="ARBA" id="ARBA00022737"/>
    </source>
</evidence>
<evidence type="ECO:0000313" key="3">
    <source>
        <dbReference type="EMBL" id="KAG5417794.1"/>
    </source>
</evidence>
<dbReference type="SMART" id="SM00365">
    <property type="entry name" value="LRR_SD22"/>
    <property type="match status" value="5"/>
</dbReference>
<dbReference type="OrthoDB" id="4019115at2759"/>
<keyword evidence="4" id="KW-1185">Reference proteome</keyword>
<dbReference type="PANTHER" id="PTHR46652:SF3">
    <property type="entry name" value="LEUCINE-RICH REPEAT-CONTAINING PROTEIN 9"/>
    <property type="match status" value="1"/>
</dbReference>
<dbReference type="SUPFAM" id="SSF52047">
    <property type="entry name" value="RNI-like"/>
    <property type="match status" value="1"/>
</dbReference>
<reference evidence="3 4" key="1">
    <citation type="submission" date="2020-12" db="EMBL/GenBank/DDBJ databases">
        <title>Effect of drift, selection, and recombination on the evolution of hybrid genomes in Candida yeast pathogens.</title>
        <authorList>
            <person name="Mixao V."/>
            <person name="Ksiezopolska E."/>
            <person name="Saus E."/>
            <person name="Boekhout T."/>
            <person name="Gacser A."/>
            <person name="Gabaldon T."/>
        </authorList>
    </citation>
    <scope>NUCLEOTIDE SEQUENCE [LARGE SCALE GENOMIC DNA]</scope>
    <source>
        <strain evidence="3 4">BP57</strain>
    </source>
</reference>
<dbReference type="PANTHER" id="PTHR46652">
    <property type="entry name" value="LEUCINE-RICH REPEAT AND IQ DOMAIN-CONTAINING PROTEIN 1-RELATED"/>
    <property type="match status" value="1"/>
</dbReference>
<dbReference type="EMBL" id="JAEOAQ010000007">
    <property type="protein sequence ID" value="KAG5417794.1"/>
    <property type="molecule type" value="Genomic_DNA"/>
</dbReference>
<keyword evidence="1" id="KW-0433">Leucine-rich repeat</keyword>
<protein>
    <submittedName>
        <fullName evidence="3">Uncharacterized protein</fullName>
    </submittedName>
</protein>
<sequence length="744" mass="83517">MAEPAASRKRIALDLLPVDILSNIISMAGVNSLLLLVEDGTFMKSNPNLKRAINHEIARKSSFVFDCHYTVSEHQGHFWDIHDSWIENTVFDLRDVEELLMFDNYCSKEQLRVHLVIKFSIFTPSYYFGLQQLISNLQPNNNSTIGFDMRLCDSGTDFTKLNDTLFPIKDRITELSMEMYDDRDCDLDVGYLKNIEVLNLSGALVLKGPSLDKCYKLRKLAVSCQVTDVSELPQSLKILCIDRCYILGLGNGCIVVPDSIEILKLIEVYTEVRHKFVFQRSSNSSCLPRTGFQAIDAYRFGFDVDALESPTNDLQFTLDAINVAGNLRELDLSDNRIKTLRGAHFPDNLKELNLSGNLINNFEGVQFPDNLRTLDLSSNGIQTLSGAQFPSYLTTLNLSSNSIETLYRAQFPNSLKVLNLSRNGIGSLEDAVFPKYLTHLNLDCNSLESLENVTFPGSLVELDLSFNRFGNVSADIIPKCLKRLSVSVTEAFNLSNGSDSAQFELQSLCLSTDDAVDIYLSTPGLTTIELNGMQSLDSQDLGKSLTSLTLLYCFLDKESLSLEKYSKLQYLEIQGCKFPSQFELPQSLTEIVVLKSNFEEIPSQWGQLRNLKRLKFRENHTKTAIIEFLYNSIEVIDLSKNGIKEVQLLFAPVSTKLQSLSLASNELMTISSESIGQNSKIKHERLKELILSGNRLLLKTHINELKVDLPNTTTIFWNSAYINEMQSSDSSGTGLDLTPPKIAL</sequence>
<dbReference type="InterPro" id="IPR003591">
    <property type="entry name" value="Leu-rich_rpt_typical-subtyp"/>
</dbReference>
<gene>
    <name evidence="3" type="ORF">I9W82_005430</name>
</gene>
<dbReference type="Proteomes" id="UP000669133">
    <property type="component" value="Unassembled WGS sequence"/>
</dbReference>
<dbReference type="RefSeq" id="XP_067546910.1">
    <property type="nucleotide sequence ID" value="XM_067694606.1"/>
</dbReference>
<evidence type="ECO:0000256" key="1">
    <source>
        <dbReference type="ARBA" id="ARBA00022614"/>
    </source>
</evidence>
<evidence type="ECO:0000313" key="4">
    <source>
        <dbReference type="Proteomes" id="UP000669133"/>
    </source>
</evidence>
<keyword evidence="2" id="KW-0677">Repeat</keyword>
<name>A0A8H7ZCN8_9ASCO</name>
<organism evidence="3 4">
    <name type="scientific">Candida metapsilosis</name>
    <dbReference type="NCBI Taxonomy" id="273372"/>
    <lineage>
        <taxon>Eukaryota</taxon>
        <taxon>Fungi</taxon>
        <taxon>Dikarya</taxon>
        <taxon>Ascomycota</taxon>
        <taxon>Saccharomycotina</taxon>
        <taxon>Pichiomycetes</taxon>
        <taxon>Debaryomycetaceae</taxon>
        <taxon>Candida/Lodderomyces clade</taxon>
        <taxon>Candida</taxon>
    </lineage>
</organism>
<dbReference type="Pfam" id="PF13855">
    <property type="entry name" value="LRR_8"/>
    <property type="match status" value="3"/>
</dbReference>
<dbReference type="InterPro" id="IPR001611">
    <property type="entry name" value="Leu-rich_rpt"/>
</dbReference>
<comment type="caution">
    <text evidence="3">The sequence shown here is derived from an EMBL/GenBank/DDBJ whole genome shotgun (WGS) entry which is preliminary data.</text>
</comment>
<dbReference type="AlphaFoldDB" id="A0A8H7ZCN8"/>
<dbReference type="PROSITE" id="PS51450">
    <property type="entry name" value="LRR"/>
    <property type="match status" value="5"/>
</dbReference>
<dbReference type="InterPro" id="IPR032675">
    <property type="entry name" value="LRR_dom_sf"/>
</dbReference>